<keyword evidence="6" id="KW-1185">Reference proteome</keyword>
<feature type="domain" description="S1 motif" evidence="4">
    <location>
        <begin position="277"/>
        <end position="339"/>
    </location>
</feature>
<dbReference type="Pfam" id="PF20680">
    <property type="entry name" value="DUF6817"/>
    <property type="match status" value="1"/>
</dbReference>
<dbReference type="InterPro" id="IPR003029">
    <property type="entry name" value="S1_domain"/>
</dbReference>
<dbReference type="Gene3D" id="2.40.50.140">
    <property type="entry name" value="Nucleic acid-binding proteins"/>
    <property type="match status" value="2"/>
</dbReference>
<comment type="similarity">
    <text evidence="1">Belongs to the bacterial ribosomal protein bS1 family.</text>
</comment>
<evidence type="ECO:0000256" key="1">
    <source>
        <dbReference type="ARBA" id="ARBA00006767"/>
    </source>
</evidence>
<feature type="domain" description="S1 motif" evidence="4">
    <location>
        <begin position="193"/>
        <end position="261"/>
    </location>
</feature>
<keyword evidence="3" id="KW-0687">Ribonucleoprotein</keyword>
<evidence type="ECO:0000313" key="6">
    <source>
        <dbReference type="Proteomes" id="UP001589716"/>
    </source>
</evidence>
<dbReference type="InterPro" id="IPR050437">
    <property type="entry name" value="Ribos_protein_bS1-like"/>
</dbReference>
<gene>
    <name evidence="5" type="ORF">ACFFTP_17110</name>
</gene>
<accession>A0ABV5QTA3</accession>
<protein>
    <submittedName>
        <fullName evidence="5">DUF6817 domain-containing protein</fullName>
    </submittedName>
</protein>
<dbReference type="Proteomes" id="UP001589716">
    <property type="component" value="Unassembled WGS sequence"/>
</dbReference>
<name>A0ABV5QTA3_9ACTN</name>
<dbReference type="SMART" id="SM00316">
    <property type="entry name" value="S1"/>
    <property type="match status" value="2"/>
</dbReference>
<keyword evidence="2" id="KW-0689">Ribosomal protein</keyword>
<dbReference type="EMBL" id="JBHMCT010000009">
    <property type="protein sequence ID" value="MFB9555901.1"/>
    <property type="molecule type" value="Genomic_DNA"/>
</dbReference>
<evidence type="ECO:0000313" key="5">
    <source>
        <dbReference type="EMBL" id="MFB9555901.1"/>
    </source>
</evidence>
<evidence type="ECO:0000256" key="3">
    <source>
        <dbReference type="ARBA" id="ARBA00023274"/>
    </source>
</evidence>
<dbReference type="InterPro" id="IPR012340">
    <property type="entry name" value="NA-bd_OB-fold"/>
</dbReference>
<dbReference type="InterPro" id="IPR049202">
    <property type="entry name" value="DUF6817"/>
</dbReference>
<dbReference type="PROSITE" id="PS50126">
    <property type="entry name" value="S1"/>
    <property type="match status" value="2"/>
</dbReference>
<organism evidence="5 6">
    <name type="scientific">Streptomyces roseoviridis</name>
    <dbReference type="NCBI Taxonomy" id="67361"/>
    <lineage>
        <taxon>Bacteria</taxon>
        <taxon>Bacillati</taxon>
        <taxon>Actinomycetota</taxon>
        <taxon>Actinomycetes</taxon>
        <taxon>Kitasatosporales</taxon>
        <taxon>Streptomycetaceae</taxon>
        <taxon>Streptomyces</taxon>
    </lineage>
</organism>
<evidence type="ECO:0000256" key="2">
    <source>
        <dbReference type="ARBA" id="ARBA00022980"/>
    </source>
</evidence>
<proteinExistence type="inferred from homology"/>
<dbReference type="Pfam" id="PF00575">
    <property type="entry name" value="S1"/>
    <property type="match status" value="2"/>
</dbReference>
<evidence type="ECO:0000259" key="4">
    <source>
        <dbReference type="PROSITE" id="PS50126"/>
    </source>
</evidence>
<dbReference type="PANTHER" id="PTHR10724:SF7">
    <property type="entry name" value="SMALL RIBOSOMAL SUBUNIT PROTEIN BS1C"/>
    <property type="match status" value="1"/>
</dbReference>
<dbReference type="SUPFAM" id="SSF50249">
    <property type="entry name" value="Nucleic acid-binding proteins"/>
    <property type="match status" value="2"/>
</dbReference>
<sequence length="340" mass="37292">MTSPSAAHELLRARGADTIDHPGGTLLSHLDRVEARLAAWGARDDLRLAGLCHAFYGTDGFAESLLPLERRADLAAAVGPAAEELVYFYASCDRDFSYPGLAAGDGLFRDRFTGEEFVPTARQRADFAELTAANELDVLAVNAVFRQRYRTPLLRLFTRWRPLLGEAAYADVRGLLSMTVDERRAFLRRLRRGAVHTGTVSRIEPWGVFVDLGGVDGMINAAELSWERYEDYADVVSVGEELEVEVVDVDLDRERISLSRKALLPDPWPAFAREAPGRVVTGPVTKVVPFGVFVCVADGIEGLVHADALGGVLPAEGEELTVEVVGVELPARRVRLVPRR</sequence>
<dbReference type="PANTHER" id="PTHR10724">
    <property type="entry name" value="30S RIBOSOMAL PROTEIN S1"/>
    <property type="match status" value="1"/>
</dbReference>
<reference evidence="5 6" key="1">
    <citation type="submission" date="2024-09" db="EMBL/GenBank/DDBJ databases">
        <authorList>
            <person name="Sun Q."/>
            <person name="Mori K."/>
        </authorList>
    </citation>
    <scope>NUCLEOTIDE SEQUENCE [LARGE SCALE GENOMIC DNA]</scope>
    <source>
        <strain evidence="5 6">JCM 4414</strain>
    </source>
</reference>
<dbReference type="RefSeq" id="WP_345485547.1">
    <property type="nucleotide sequence ID" value="NZ_BAAAWU010000001.1"/>
</dbReference>
<comment type="caution">
    <text evidence="5">The sequence shown here is derived from an EMBL/GenBank/DDBJ whole genome shotgun (WGS) entry which is preliminary data.</text>
</comment>